<dbReference type="SUPFAM" id="SSF52540">
    <property type="entry name" value="P-loop containing nucleoside triphosphate hydrolases"/>
    <property type="match status" value="1"/>
</dbReference>
<dbReference type="InterPro" id="IPR003018">
    <property type="entry name" value="GAF"/>
</dbReference>
<name>A0A089M782_9BACL</name>
<dbReference type="PROSITE" id="PS50113">
    <property type="entry name" value="PAC"/>
    <property type="match status" value="1"/>
</dbReference>
<dbReference type="EMBL" id="CP009287">
    <property type="protein sequence ID" value="AIQ69661.1"/>
    <property type="molecule type" value="Genomic_DNA"/>
</dbReference>
<dbReference type="Pfam" id="PF13191">
    <property type="entry name" value="AAA_16"/>
    <property type="match status" value="1"/>
</dbReference>
<dbReference type="InterPro" id="IPR013767">
    <property type="entry name" value="PAS_fold"/>
</dbReference>
<protein>
    <recommendedName>
        <fullName evidence="9">Diguanylate cyclase</fullName>
    </recommendedName>
</protein>
<evidence type="ECO:0000313" key="8">
    <source>
        <dbReference type="Proteomes" id="UP000029500"/>
    </source>
</evidence>
<dbReference type="InterPro" id="IPR000719">
    <property type="entry name" value="Prot_kinase_dom"/>
</dbReference>
<dbReference type="InterPro" id="IPR000700">
    <property type="entry name" value="PAS-assoc_C"/>
</dbReference>
<feature type="domain" description="PAS" evidence="4">
    <location>
        <begin position="1484"/>
        <end position="1553"/>
    </location>
</feature>
<dbReference type="InterPro" id="IPR011009">
    <property type="entry name" value="Kinase-like_dom_sf"/>
</dbReference>
<dbReference type="PANTHER" id="PTHR43642:SF1">
    <property type="entry name" value="HYBRID SIGNAL TRANSDUCTION HISTIDINE KINASE G"/>
    <property type="match status" value="1"/>
</dbReference>
<dbReference type="HOGENOM" id="CLU_000445_34_2_9"/>
<dbReference type="FunFam" id="3.30.70.270:FF:000001">
    <property type="entry name" value="Diguanylate cyclase domain protein"/>
    <property type="match status" value="1"/>
</dbReference>
<dbReference type="InterPro" id="IPR041664">
    <property type="entry name" value="AAA_16"/>
</dbReference>
<feature type="domain" description="PAC" evidence="5">
    <location>
        <begin position="1557"/>
        <end position="1608"/>
    </location>
</feature>
<evidence type="ECO:0008006" key="9">
    <source>
        <dbReference type="Google" id="ProtNLM"/>
    </source>
</evidence>
<dbReference type="Pfam" id="PF01590">
    <property type="entry name" value="GAF"/>
    <property type="match status" value="1"/>
</dbReference>
<dbReference type="eggNOG" id="COG3899">
    <property type="taxonomic scope" value="Bacteria"/>
</dbReference>
<comment type="subcellular location">
    <subcellularLocation>
        <location evidence="1">Membrane</location>
        <topology evidence="1">Single-pass membrane protein</topology>
    </subcellularLocation>
</comment>
<keyword evidence="8" id="KW-1185">Reference proteome</keyword>
<dbReference type="CDD" id="cd01949">
    <property type="entry name" value="GGDEF"/>
    <property type="match status" value="1"/>
</dbReference>
<dbReference type="Gene3D" id="3.40.50.300">
    <property type="entry name" value="P-loop containing nucleotide triphosphate hydrolases"/>
    <property type="match status" value="1"/>
</dbReference>
<dbReference type="CDD" id="cd14014">
    <property type="entry name" value="STKc_PknB_like"/>
    <property type="match status" value="1"/>
</dbReference>
<keyword evidence="2" id="KW-0175">Coiled coil</keyword>
<dbReference type="Pfam" id="PF00989">
    <property type="entry name" value="PAS"/>
    <property type="match status" value="1"/>
</dbReference>
<dbReference type="eggNOG" id="COG2203">
    <property type="taxonomic scope" value="Bacteria"/>
</dbReference>
<dbReference type="KEGG" id="pgm:PGRAT_20035"/>
<dbReference type="Proteomes" id="UP000029500">
    <property type="component" value="Chromosome"/>
</dbReference>
<dbReference type="Pfam" id="PF00069">
    <property type="entry name" value="Pkinase"/>
    <property type="match status" value="1"/>
</dbReference>
<evidence type="ECO:0000256" key="1">
    <source>
        <dbReference type="ARBA" id="ARBA00004167"/>
    </source>
</evidence>
<dbReference type="Pfam" id="PF00990">
    <property type="entry name" value="GGDEF"/>
    <property type="match status" value="1"/>
</dbReference>
<proteinExistence type="predicted"/>
<dbReference type="RefSeq" id="WP_025707104.1">
    <property type="nucleotide sequence ID" value="NZ_CP009287.1"/>
</dbReference>
<dbReference type="SUPFAM" id="SSF56112">
    <property type="entry name" value="Protein kinase-like (PK-like)"/>
    <property type="match status" value="1"/>
</dbReference>
<dbReference type="PANTHER" id="PTHR43642">
    <property type="entry name" value="HYBRID SIGNAL TRANSDUCTION HISTIDINE KINASE G"/>
    <property type="match status" value="1"/>
</dbReference>
<dbReference type="SMART" id="SM00065">
    <property type="entry name" value="GAF"/>
    <property type="match status" value="1"/>
</dbReference>
<sequence length="1807" mass="206331">MVALGHYEIVETISDQYIKSIYRSIDPLTGESVILKVLKSEFSGTEAVMRFKQEYKLLKELSESIPGVIRPCRLEEQNGSYVMVLEDIRGRSLKRIMAEESPDQVALLQLAVKIVDILGAIHERNVIHKDIKPSNIIWNREENIVQIIDFDLAVKLSREKRDYQNSGVLEGSLLYISPEQTGRMNRNIDYRSDYYSLGVVLYEMMTGTKPYDAGEMLEQIYSIIAKEAVPPYKTSGGRVSKSLSAVIMKLMEKSSEDRYRSAYGIKADLMKCLAGRESFVVGAEDRMNIFRIPQKLYGREEELGRLVEAFRRTVRGSSQLMLVTGEAGVGKTALVHELHKYISQEKGLFAEGKFDQYNQNIPYSALIQAFRRMISQLMDSPDEEHKAYIQRSLTKALDGNGNLITTLIPELAGWIGVQPEMEPLNPAEETNRFYLTFAKFIEGITHNERPLVLFLDDVQWADYSSLQLVGKLVLGSQLHKVLIVCSYRQHEIHEGHPLFGVIAAVEKNYGVARIVLDPLSAEKVGCLIAETLYTTPLRVQELTEVIVKRTKGNAFFVNEIMKDLYKNGYLYFDELTGGWNWQLQQIISLPVNDSVVDFLMLKQQELPGNVRRILMLCAAVGNVFDFGLLALIADEPLEVVAQAIARAVEEEFIVPEEHRYVLISSFLAEPEEEALQNLDLRFKFAHDKIQQAFYQMLDNGESGALHLAIGRLLLERLAPGEADGILVDIAAHLNKGLDRLVSKEDFDQVIGINLRAARKAKAAFGYDSAFKLLEVNISLLKEEAWEENGPLTMEIYQLYAECGYLTHQVEAADSACAMLIRHTRDRLALAQIYEMQANHYMYLGMMKESIASGRLGLAVMGVPIPARVGMMAVLGELVKIKTALRGRTAESIFEAGEMEDPEMKLVMRLLINFIPPAFISGETSLFGLVVLKKVGLTLKYGNAPESALAFIGYGMLLSGFGDSKGAFDYGRLGIRINDKFNDLQWKGAAYVLYTLFCHTWTEPWDTLQEWFTASIDASLRTGDLLYLAHSCFYVNLWNPGMDIAANLQESSRMIAMIENTKYKESLATAQLSRQYLLNLAGELDNRLSFDSADFSEASYLRELEAAKYYSGIAIYYIYKMKLLFTYENYSGALACIDKAYPIIGTLAGSAFMEEFALYTFLNLAYAYKDLGASRRRQAKARMRKEYRRVRKWARHAPDTFRQHEMLMKAEWARIAGRDDEAGQYYDLAIEASEQGSFVRYKALASELAARFYYRKDFKEFAGYLLRQSEYYYSVWGAKGKIAFIHERYPDLVRRISTKEFLHGRTVTDYTESLDINSMLLASQAISKEIELSNLLEALMEIVIKNAGAQRGCILMTSKTNLLVEGEYCPKEDRITVAVHDRTRYDHLPYSILKQVEESRESVIYNDAFSETPFVNEPYIVKHRPKSMVCMPLINQNKTIAVIYLENNLVTGVFTKERMKIINLLSREMVFSLENATLYSELERSEEKYRELVNNMQDGIFITQDNICRYVNEALAQMLGYATEEMVGQPFQQFVSLPEREKVTHYYNRRVEGKQAPFEYETKLLHKDQTREVIVIHKVTRINYMNQPAIQGTVKDITERKKAEQELLRHKEHLEELVAERTRELELNNEELNKYIELIEQISITDELTGLYNRRYFNKLFLEEVEKAAANKRHLTYLMLDIDYFKKYNDTYGHYEGDSVLRRVGTLLQELAARANGYAFRLGGEEFGIIVSGFTPRQSREYAESIRRSIADQRIEHALSTDYGIITVSIGVAAVYVDNVREEDIYKLGDDALYQSKAQGRNCVTMFQ</sequence>
<gene>
    <name evidence="7" type="ORF">PGRAT_20035</name>
</gene>
<feature type="domain" description="Protein kinase" evidence="3">
    <location>
        <begin position="7"/>
        <end position="280"/>
    </location>
</feature>
<dbReference type="Gene3D" id="3.30.450.40">
    <property type="match status" value="1"/>
</dbReference>
<dbReference type="STRING" id="189425.PGRAT_20035"/>
<dbReference type="CDD" id="cd00130">
    <property type="entry name" value="PAS"/>
    <property type="match status" value="1"/>
</dbReference>
<dbReference type="SUPFAM" id="SSF55781">
    <property type="entry name" value="GAF domain-like"/>
    <property type="match status" value="1"/>
</dbReference>
<dbReference type="InterPro" id="IPR000014">
    <property type="entry name" value="PAS"/>
</dbReference>
<dbReference type="SMART" id="SM00267">
    <property type="entry name" value="GGDEF"/>
    <property type="match status" value="1"/>
</dbReference>
<dbReference type="eggNOG" id="COG3706">
    <property type="taxonomic scope" value="Bacteria"/>
</dbReference>
<dbReference type="PROSITE" id="PS50011">
    <property type="entry name" value="PROTEIN_KINASE_DOM"/>
    <property type="match status" value="1"/>
</dbReference>
<reference evidence="7 8" key="1">
    <citation type="submission" date="2014-08" db="EMBL/GenBank/DDBJ databases">
        <title>Comparative genomics of the Paenibacillus odorifer group.</title>
        <authorList>
            <person name="den Bakker H.C."/>
            <person name="Tsai Y.-C."/>
            <person name="Martin N."/>
            <person name="Korlach J."/>
            <person name="Wiedmann M."/>
        </authorList>
    </citation>
    <scope>NUCLEOTIDE SEQUENCE [LARGE SCALE GENOMIC DNA]</scope>
    <source>
        <strain evidence="7 8">DSM 15220</strain>
    </source>
</reference>
<dbReference type="InterPro" id="IPR029787">
    <property type="entry name" value="Nucleotide_cyclase"/>
</dbReference>
<dbReference type="InterPro" id="IPR035965">
    <property type="entry name" value="PAS-like_dom_sf"/>
</dbReference>
<dbReference type="SMART" id="SM00220">
    <property type="entry name" value="S_TKc"/>
    <property type="match status" value="1"/>
</dbReference>
<dbReference type="Gene3D" id="3.30.70.270">
    <property type="match status" value="1"/>
</dbReference>
<feature type="coiled-coil region" evidence="2">
    <location>
        <begin position="1599"/>
        <end position="1630"/>
    </location>
</feature>
<dbReference type="eggNOG" id="COG0515">
    <property type="taxonomic scope" value="Bacteria"/>
</dbReference>
<dbReference type="PROSITE" id="PS50112">
    <property type="entry name" value="PAS"/>
    <property type="match status" value="1"/>
</dbReference>
<organism evidence="7 8">
    <name type="scientific">Paenibacillus graminis</name>
    <dbReference type="NCBI Taxonomy" id="189425"/>
    <lineage>
        <taxon>Bacteria</taxon>
        <taxon>Bacillati</taxon>
        <taxon>Bacillota</taxon>
        <taxon>Bacilli</taxon>
        <taxon>Bacillales</taxon>
        <taxon>Paenibacillaceae</taxon>
        <taxon>Paenibacillus</taxon>
    </lineage>
</organism>
<dbReference type="OrthoDB" id="9801841at2"/>
<dbReference type="PROSITE" id="PS50887">
    <property type="entry name" value="GGDEF"/>
    <property type="match status" value="1"/>
</dbReference>
<accession>A0A089M782</accession>
<dbReference type="InterPro" id="IPR043128">
    <property type="entry name" value="Rev_trsase/Diguanyl_cyclase"/>
</dbReference>
<dbReference type="InterPro" id="IPR029016">
    <property type="entry name" value="GAF-like_dom_sf"/>
</dbReference>
<evidence type="ECO:0000313" key="7">
    <source>
        <dbReference type="EMBL" id="AIQ69661.1"/>
    </source>
</evidence>
<evidence type="ECO:0000259" key="5">
    <source>
        <dbReference type="PROSITE" id="PS50113"/>
    </source>
</evidence>
<evidence type="ECO:0000259" key="3">
    <source>
        <dbReference type="PROSITE" id="PS50011"/>
    </source>
</evidence>
<dbReference type="Gene3D" id="3.30.450.20">
    <property type="entry name" value="PAS domain"/>
    <property type="match status" value="1"/>
</dbReference>
<feature type="domain" description="GGDEF" evidence="6">
    <location>
        <begin position="1672"/>
        <end position="1807"/>
    </location>
</feature>
<dbReference type="InterPro" id="IPR053159">
    <property type="entry name" value="Hybrid_Histidine_Kinase"/>
</dbReference>
<dbReference type="NCBIfam" id="TIGR00254">
    <property type="entry name" value="GGDEF"/>
    <property type="match status" value="1"/>
</dbReference>
<evidence type="ECO:0000256" key="2">
    <source>
        <dbReference type="SAM" id="Coils"/>
    </source>
</evidence>
<dbReference type="NCBIfam" id="TIGR00229">
    <property type="entry name" value="sensory_box"/>
    <property type="match status" value="1"/>
</dbReference>
<dbReference type="InterPro" id="IPR027417">
    <property type="entry name" value="P-loop_NTPase"/>
</dbReference>
<evidence type="ECO:0000259" key="4">
    <source>
        <dbReference type="PROSITE" id="PS50112"/>
    </source>
</evidence>
<dbReference type="SMART" id="SM00091">
    <property type="entry name" value="PAS"/>
    <property type="match status" value="1"/>
</dbReference>
<dbReference type="GO" id="GO:0005524">
    <property type="term" value="F:ATP binding"/>
    <property type="evidence" value="ECO:0007669"/>
    <property type="project" value="InterPro"/>
</dbReference>
<evidence type="ECO:0000259" key="6">
    <source>
        <dbReference type="PROSITE" id="PS50887"/>
    </source>
</evidence>
<dbReference type="SUPFAM" id="SSF55073">
    <property type="entry name" value="Nucleotide cyclase"/>
    <property type="match status" value="1"/>
</dbReference>
<dbReference type="SUPFAM" id="SSF55785">
    <property type="entry name" value="PYP-like sensor domain (PAS domain)"/>
    <property type="match status" value="1"/>
</dbReference>
<dbReference type="GO" id="GO:0004672">
    <property type="term" value="F:protein kinase activity"/>
    <property type="evidence" value="ECO:0007669"/>
    <property type="project" value="InterPro"/>
</dbReference>
<dbReference type="GO" id="GO:0016020">
    <property type="term" value="C:membrane"/>
    <property type="evidence" value="ECO:0007669"/>
    <property type="project" value="UniProtKB-SubCell"/>
</dbReference>
<dbReference type="InterPro" id="IPR000160">
    <property type="entry name" value="GGDEF_dom"/>
</dbReference>
<dbReference type="Gene3D" id="1.10.510.10">
    <property type="entry name" value="Transferase(Phosphotransferase) domain 1"/>
    <property type="match status" value="1"/>
</dbReference>